<evidence type="ECO:0000256" key="1">
    <source>
        <dbReference type="SAM" id="MobiDB-lite"/>
    </source>
</evidence>
<dbReference type="EMBL" id="CNFT01001397">
    <property type="protein sequence ID" value="CKT25048.1"/>
    <property type="molecule type" value="Genomic_DNA"/>
</dbReference>
<evidence type="ECO:0000313" key="2">
    <source>
        <dbReference type="EMBL" id="CKT25048.1"/>
    </source>
</evidence>
<evidence type="ECO:0000313" key="3">
    <source>
        <dbReference type="Proteomes" id="UP000050164"/>
    </source>
</evidence>
<dbReference type="AlphaFoldDB" id="A0A655AM55"/>
<reference evidence="2 3" key="1">
    <citation type="submission" date="2015-03" db="EMBL/GenBank/DDBJ databases">
        <authorList>
            <consortium name="Pathogen Informatics"/>
        </authorList>
    </citation>
    <scope>NUCLEOTIDE SEQUENCE [LARGE SCALE GENOMIC DNA]</scope>
    <source>
        <strain evidence="2 3">Bir 185</strain>
    </source>
</reference>
<name>A0A655AM55_MYCTX</name>
<sequence length="233" mass="25124">MSARPPRGTTADPCRPSVRGVRSRSQPPPTARHVSRMHVIGWPRLGLLLGPAVVRLTGGRTLHLVDKPQTARHFVARDLGAHERVQLGQRRPTTRPGLHHGGHLLAVTRIGHPDHQSVEHVGMPLQSGLDLFGVDLLAAAVDRHRATTQHGDRAVLLDLGVVPRNGVAHTVNRPERLGRLLLVLVVADGNVALLGERARGSHCLAPGAPVAGRLLPRALQVRCGITRKPAHIR</sequence>
<dbReference type="Proteomes" id="UP000050164">
    <property type="component" value="Unassembled WGS sequence"/>
</dbReference>
<proteinExistence type="predicted"/>
<accession>A0A655AM55</accession>
<protein>
    <submittedName>
        <fullName evidence="2">Uncharacterized protein</fullName>
    </submittedName>
</protein>
<gene>
    <name evidence="2" type="ORF">ERS027659_04149</name>
</gene>
<feature type="region of interest" description="Disordered" evidence="1">
    <location>
        <begin position="1"/>
        <end position="33"/>
    </location>
</feature>
<organism evidence="2 3">
    <name type="scientific">Mycobacterium tuberculosis</name>
    <dbReference type="NCBI Taxonomy" id="1773"/>
    <lineage>
        <taxon>Bacteria</taxon>
        <taxon>Bacillati</taxon>
        <taxon>Actinomycetota</taxon>
        <taxon>Actinomycetes</taxon>
        <taxon>Mycobacteriales</taxon>
        <taxon>Mycobacteriaceae</taxon>
        <taxon>Mycobacterium</taxon>
        <taxon>Mycobacterium tuberculosis complex</taxon>
    </lineage>
</organism>